<name>A0A840YVP9_9SPHN</name>
<keyword evidence="4" id="KW-1185">Reference proteome</keyword>
<proteinExistence type="predicted"/>
<organism evidence="3 4">
    <name type="scientific">Stakelama sediminis</name>
    <dbReference type="NCBI Taxonomy" id="463200"/>
    <lineage>
        <taxon>Bacteria</taxon>
        <taxon>Pseudomonadati</taxon>
        <taxon>Pseudomonadota</taxon>
        <taxon>Alphaproteobacteria</taxon>
        <taxon>Sphingomonadales</taxon>
        <taxon>Sphingomonadaceae</taxon>
        <taxon>Stakelama</taxon>
    </lineage>
</organism>
<evidence type="ECO:0000313" key="3">
    <source>
        <dbReference type="EMBL" id="MBB5717781.1"/>
    </source>
</evidence>
<reference evidence="3 4" key="1">
    <citation type="submission" date="2020-08" db="EMBL/GenBank/DDBJ databases">
        <title>Genomic Encyclopedia of Type Strains, Phase IV (KMG-IV): sequencing the most valuable type-strain genomes for metagenomic binning, comparative biology and taxonomic classification.</title>
        <authorList>
            <person name="Goeker M."/>
        </authorList>
    </citation>
    <scope>NUCLEOTIDE SEQUENCE [LARGE SCALE GENOMIC DNA]</scope>
    <source>
        <strain evidence="3 4">DSM 27203</strain>
    </source>
</reference>
<protein>
    <submittedName>
        <fullName evidence="3">Uncharacterized protein</fullName>
    </submittedName>
</protein>
<feature type="region of interest" description="Disordered" evidence="1">
    <location>
        <begin position="1"/>
        <end position="34"/>
    </location>
</feature>
<accession>A0A840YVP9</accession>
<dbReference type="EMBL" id="JACIJI010000001">
    <property type="protein sequence ID" value="MBB5717781.1"/>
    <property type="molecule type" value="Genomic_DNA"/>
</dbReference>
<dbReference type="AlphaFoldDB" id="A0A840YVP9"/>
<feature type="transmembrane region" description="Helical" evidence="2">
    <location>
        <begin position="40"/>
        <end position="60"/>
    </location>
</feature>
<sequence length="65" mass="6903">MADDTAPENEITATARSANHCREAAEATTPEPAHRNKMRFSTLGLGIGSAALAGAALYSMRSRRK</sequence>
<gene>
    <name evidence="3" type="ORF">FHR23_000688</name>
</gene>
<evidence type="ECO:0000256" key="1">
    <source>
        <dbReference type="SAM" id="MobiDB-lite"/>
    </source>
</evidence>
<keyword evidence="2" id="KW-0812">Transmembrane</keyword>
<comment type="caution">
    <text evidence="3">The sequence shown here is derived from an EMBL/GenBank/DDBJ whole genome shotgun (WGS) entry which is preliminary data.</text>
</comment>
<evidence type="ECO:0000313" key="4">
    <source>
        <dbReference type="Proteomes" id="UP000554342"/>
    </source>
</evidence>
<keyword evidence="2" id="KW-0472">Membrane</keyword>
<dbReference type="Proteomes" id="UP000554342">
    <property type="component" value="Unassembled WGS sequence"/>
</dbReference>
<dbReference type="RefSeq" id="WP_184001500.1">
    <property type="nucleotide sequence ID" value="NZ_BAABIF010000004.1"/>
</dbReference>
<evidence type="ECO:0000256" key="2">
    <source>
        <dbReference type="SAM" id="Phobius"/>
    </source>
</evidence>
<keyword evidence="2" id="KW-1133">Transmembrane helix</keyword>